<dbReference type="Gene3D" id="1.10.472.10">
    <property type="entry name" value="Cyclin-like"/>
    <property type="match status" value="1"/>
</dbReference>
<evidence type="ECO:0000313" key="2">
    <source>
        <dbReference type="Proteomes" id="UP001281761"/>
    </source>
</evidence>
<evidence type="ECO:0000313" key="1">
    <source>
        <dbReference type="EMBL" id="KAK2955525.1"/>
    </source>
</evidence>
<protein>
    <submittedName>
        <fullName evidence="1">Uncharacterized protein</fullName>
    </submittedName>
</protein>
<sequence>MILSEPSCIRPQFEGKSFRRFALVSLTPSTEQANSDHESQSVDDSTLHSLKLHYKITKSGSSKILCIFASSLYQLIDDIRLSFKSQRDLLFILKRVFSLLDGYITLTRGESVVTLNILLKFVFTASCEEDIDKKRALLNRHNYGTLLLCSMMLTLKLLRDNAPSNGWWCDIFNVPLHTMVQSEKALLKLTDFRLFPNADLFVFLSRIIAK</sequence>
<reference evidence="1 2" key="1">
    <citation type="journal article" date="2022" name="bioRxiv">
        <title>Genomics of Preaxostyla Flagellates Illuminates Evolutionary Transitions and the Path Towards Mitochondrial Loss.</title>
        <authorList>
            <person name="Novak L.V.F."/>
            <person name="Treitli S.C."/>
            <person name="Pyrih J."/>
            <person name="Halakuc P."/>
            <person name="Pipaliya S.V."/>
            <person name="Vacek V."/>
            <person name="Brzon O."/>
            <person name="Soukal P."/>
            <person name="Eme L."/>
            <person name="Dacks J.B."/>
            <person name="Karnkowska A."/>
            <person name="Elias M."/>
            <person name="Hampl V."/>
        </authorList>
    </citation>
    <scope>NUCLEOTIDE SEQUENCE [LARGE SCALE GENOMIC DNA]</scope>
    <source>
        <strain evidence="1">NAU3</strain>
        <tissue evidence="1">Gut</tissue>
    </source>
</reference>
<organism evidence="1 2">
    <name type="scientific">Blattamonas nauphoetae</name>
    <dbReference type="NCBI Taxonomy" id="2049346"/>
    <lineage>
        <taxon>Eukaryota</taxon>
        <taxon>Metamonada</taxon>
        <taxon>Preaxostyla</taxon>
        <taxon>Oxymonadida</taxon>
        <taxon>Blattamonas</taxon>
    </lineage>
</organism>
<keyword evidence="2" id="KW-1185">Reference proteome</keyword>
<proteinExistence type="predicted"/>
<name>A0ABQ9XVM4_9EUKA</name>
<dbReference type="Proteomes" id="UP001281761">
    <property type="component" value="Unassembled WGS sequence"/>
</dbReference>
<comment type="caution">
    <text evidence="1">The sequence shown here is derived from an EMBL/GenBank/DDBJ whole genome shotgun (WGS) entry which is preliminary data.</text>
</comment>
<dbReference type="EMBL" id="JARBJD010000066">
    <property type="protein sequence ID" value="KAK2955525.1"/>
    <property type="molecule type" value="Genomic_DNA"/>
</dbReference>
<accession>A0ABQ9XVM4</accession>
<gene>
    <name evidence="1" type="ORF">BLNAU_9572</name>
</gene>